<evidence type="ECO:0000313" key="1">
    <source>
        <dbReference type="EMBL" id="CDI05320.1"/>
    </source>
</evidence>
<sequence>MYGMRVDGLLPWYHGTTQDTARATRRLTPSERKTKYRNDGGWENSAASGIFKNKEVIIP</sequence>
<keyword evidence="2" id="KW-1185">Reference proteome</keyword>
<gene>
    <name evidence="1" type="ORF">NITUZ_30012</name>
</gene>
<protein>
    <submittedName>
        <fullName evidence="1">Uncharacterized protein</fullName>
    </submittedName>
</protein>
<evidence type="ECO:0000313" key="2">
    <source>
        <dbReference type="Proteomes" id="UP000018159"/>
    </source>
</evidence>
<organism evidence="1 2">
    <name type="scientific">Candidatus Nitrosotenuis uzonensis</name>
    <dbReference type="NCBI Taxonomy" id="1407055"/>
    <lineage>
        <taxon>Archaea</taxon>
        <taxon>Nitrososphaerota</taxon>
        <taxon>Candidatus Nitrosotenuis</taxon>
    </lineage>
</organism>
<name>V6AS08_9ARCH</name>
<reference evidence="1 2" key="1">
    <citation type="journal article" date="2013" name="PLoS ONE">
        <title>Enrichment and Genome Sequence of the Group I.1a Ammonia-Oxidizing Archaeon ?Ca. Nitrosotenuis uzonensis? Representing a Clade Globally.</title>
        <authorList>
            <person name="Lebedeva E.V."/>
            <person name="Hatzenpichler R."/>
            <person name="Pelletier E."/>
            <person name="Schuster N."/>
            <person name="Hauzmayer S."/>
            <person name="Bulaev A."/>
            <person name="Grigor'eva N.V."/>
            <person name="Galushko A."/>
            <person name="Schmid M."/>
            <person name="Palatinszky M."/>
            <person name="Le Paslier D."/>
            <person name="Daims H."/>
            <person name="Wagner M."/>
        </authorList>
    </citation>
    <scope>NUCLEOTIDE SEQUENCE [LARGE SCALE GENOMIC DNA]</scope>
    <source>
        <strain evidence="1 2">N4</strain>
    </source>
</reference>
<accession>V6AS08</accession>
<proteinExistence type="predicted"/>
<comment type="caution">
    <text evidence="1">The sequence shown here is derived from an EMBL/GenBank/DDBJ whole genome shotgun (WGS) entry which is preliminary data.</text>
</comment>
<dbReference type="AlphaFoldDB" id="V6AS08"/>
<dbReference type="Proteomes" id="UP000018159">
    <property type="component" value="Unassembled WGS sequence"/>
</dbReference>
<dbReference type="EMBL" id="CBTY010000008">
    <property type="protein sequence ID" value="CDI05320.1"/>
    <property type="molecule type" value="Genomic_DNA"/>
</dbReference>